<dbReference type="InParanoid" id="A0A2P5AW98"/>
<dbReference type="EMBL" id="JXTC01000679">
    <property type="protein sequence ID" value="PON40809.1"/>
    <property type="molecule type" value="Genomic_DNA"/>
</dbReference>
<name>A0A2P5AW98_TREOI</name>
<keyword evidence="2" id="KW-1185">Reference proteome</keyword>
<organism evidence="1 2">
    <name type="scientific">Trema orientale</name>
    <name type="common">Charcoal tree</name>
    <name type="synonym">Celtis orientalis</name>
    <dbReference type="NCBI Taxonomy" id="63057"/>
    <lineage>
        <taxon>Eukaryota</taxon>
        <taxon>Viridiplantae</taxon>
        <taxon>Streptophyta</taxon>
        <taxon>Embryophyta</taxon>
        <taxon>Tracheophyta</taxon>
        <taxon>Spermatophyta</taxon>
        <taxon>Magnoliopsida</taxon>
        <taxon>eudicotyledons</taxon>
        <taxon>Gunneridae</taxon>
        <taxon>Pentapetalae</taxon>
        <taxon>rosids</taxon>
        <taxon>fabids</taxon>
        <taxon>Rosales</taxon>
        <taxon>Cannabaceae</taxon>
        <taxon>Trema</taxon>
    </lineage>
</organism>
<comment type="caution">
    <text evidence="1">The sequence shown here is derived from an EMBL/GenBank/DDBJ whole genome shotgun (WGS) entry which is preliminary data.</text>
</comment>
<protein>
    <submittedName>
        <fullName evidence="1">Uncharacterized protein</fullName>
    </submittedName>
</protein>
<gene>
    <name evidence="1" type="ORF">TorRG33x02_339610</name>
</gene>
<reference evidence="2" key="1">
    <citation type="submission" date="2016-06" db="EMBL/GenBank/DDBJ databases">
        <title>Parallel loss of symbiosis genes in relatives of nitrogen-fixing non-legume Parasponia.</title>
        <authorList>
            <person name="Van Velzen R."/>
            <person name="Holmer R."/>
            <person name="Bu F."/>
            <person name="Rutten L."/>
            <person name="Van Zeijl A."/>
            <person name="Liu W."/>
            <person name="Santuari L."/>
            <person name="Cao Q."/>
            <person name="Sharma T."/>
            <person name="Shen D."/>
            <person name="Roswanjaya Y."/>
            <person name="Wardhani T."/>
            <person name="Kalhor M.S."/>
            <person name="Jansen J."/>
            <person name="Van den Hoogen J."/>
            <person name="Gungor B."/>
            <person name="Hartog M."/>
            <person name="Hontelez J."/>
            <person name="Verver J."/>
            <person name="Yang W.-C."/>
            <person name="Schijlen E."/>
            <person name="Repin R."/>
            <person name="Schilthuizen M."/>
            <person name="Schranz E."/>
            <person name="Heidstra R."/>
            <person name="Miyata K."/>
            <person name="Fedorova E."/>
            <person name="Kohlen W."/>
            <person name="Bisseling T."/>
            <person name="Smit S."/>
            <person name="Geurts R."/>
        </authorList>
    </citation>
    <scope>NUCLEOTIDE SEQUENCE [LARGE SCALE GENOMIC DNA]</scope>
    <source>
        <strain evidence="2">cv. RG33-2</strain>
    </source>
</reference>
<dbReference type="Proteomes" id="UP000237000">
    <property type="component" value="Unassembled WGS sequence"/>
</dbReference>
<evidence type="ECO:0000313" key="2">
    <source>
        <dbReference type="Proteomes" id="UP000237000"/>
    </source>
</evidence>
<dbReference type="AlphaFoldDB" id="A0A2P5AW98"/>
<proteinExistence type="predicted"/>
<sequence>MNKKFSALRKWRSVCWAVVSAEQVVLSGFGNGRAAAPGRLAAEAAELVGGWFRRTALELGETLTAATGVRGRGCSSFGCGLDGVTVAGQCCSAQQQWLVWKACVPRHRQANTSSVNSSFSQTSTTASSPASLPFLSFTHCHSRSQPILLTQSPALVSSSSHQRRSRRALSSSISNPVRLSTLSSSGSVARSYHLPLVQSLRATVNVVPSTPLSGLWFTCLKLSSSLCLFLSLVQSRSRPTRVFFISFILARIPSMLSASTTACSKPSSSGLPPLASLLTTTRRLDQPVDDQLRSARRPKSPLTSSALLRQNLFSDGW</sequence>
<accession>A0A2P5AW98</accession>
<evidence type="ECO:0000313" key="1">
    <source>
        <dbReference type="EMBL" id="PON40809.1"/>
    </source>
</evidence>